<comment type="caution">
    <text evidence="1">The sequence shown here is derived from an EMBL/GenBank/DDBJ whole genome shotgun (WGS) entry which is preliminary data.</text>
</comment>
<evidence type="ECO:0000313" key="2">
    <source>
        <dbReference type="Proteomes" id="UP000789831"/>
    </source>
</evidence>
<reference evidence="1" key="1">
    <citation type="submission" date="2021-06" db="EMBL/GenBank/DDBJ databases">
        <authorList>
            <person name="Kallberg Y."/>
            <person name="Tangrot J."/>
            <person name="Rosling A."/>
        </authorList>
    </citation>
    <scope>NUCLEOTIDE SEQUENCE</scope>
    <source>
        <strain evidence="1">MT106</strain>
    </source>
</reference>
<proteinExistence type="predicted"/>
<evidence type="ECO:0000313" key="1">
    <source>
        <dbReference type="EMBL" id="CAG8625163.1"/>
    </source>
</evidence>
<sequence>MDASCHVNLPPSSFRMMSIFHDELIKQDELLEEINGSILRSENTVRKC</sequence>
<dbReference type="EMBL" id="CAJVPL010003051">
    <property type="protein sequence ID" value="CAG8625163.1"/>
    <property type="molecule type" value="Genomic_DNA"/>
</dbReference>
<accession>A0A9N9D7H1</accession>
<dbReference type="Proteomes" id="UP000789831">
    <property type="component" value="Unassembled WGS sequence"/>
</dbReference>
<dbReference type="AlphaFoldDB" id="A0A9N9D7H1"/>
<gene>
    <name evidence="1" type="ORF">AGERDE_LOCUS10250</name>
</gene>
<dbReference type="OrthoDB" id="2433122at2759"/>
<keyword evidence="2" id="KW-1185">Reference proteome</keyword>
<organism evidence="1 2">
    <name type="scientific">Ambispora gerdemannii</name>
    <dbReference type="NCBI Taxonomy" id="144530"/>
    <lineage>
        <taxon>Eukaryota</taxon>
        <taxon>Fungi</taxon>
        <taxon>Fungi incertae sedis</taxon>
        <taxon>Mucoromycota</taxon>
        <taxon>Glomeromycotina</taxon>
        <taxon>Glomeromycetes</taxon>
        <taxon>Archaeosporales</taxon>
        <taxon>Ambisporaceae</taxon>
        <taxon>Ambispora</taxon>
    </lineage>
</organism>
<name>A0A9N9D7H1_9GLOM</name>
<protein>
    <submittedName>
        <fullName evidence="1">3220_t:CDS:1</fullName>
    </submittedName>
</protein>